<keyword evidence="7" id="KW-0325">Glycoprotein</keyword>
<dbReference type="GO" id="GO:0015459">
    <property type="term" value="F:potassium channel regulator activity"/>
    <property type="evidence" value="ECO:0007669"/>
    <property type="project" value="TreeGrafter"/>
</dbReference>
<dbReference type="EMBL" id="AMPZ03000002">
    <property type="protein sequence ID" value="KAH9592659.1"/>
    <property type="molecule type" value="Genomic_DNA"/>
</dbReference>
<keyword evidence="3" id="KW-0812">Transmembrane</keyword>
<organism evidence="9 10">
    <name type="scientific">Schistosoma haematobium</name>
    <name type="common">Blood fluke</name>
    <dbReference type="NCBI Taxonomy" id="6185"/>
    <lineage>
        <taxon>Eukaryota</taxon>
        <taxon>Metazoa</taxon>
        <taxon>Spiralia</taxon>
        <taxon>Lophotrochozoa</taxon>
        <taxon>Platyhelminthes</taxon>
        <taxon>Trematoda</taxon>
        <taxon>Digenea</taxon>
        <taxon>Strigeidida</taxon>
        <taxon>Schistosomatoidea</taxon>
        <taxon>Schistosomatidae</taxon>
        <taxon>Schistosoma</taxon>
    </lineage>
</organism>
<reference evidence="9" key="3">
    <citation type="submission" date="2021-06" db="EMBL/GenBank/DDBJ databases">
        <title>Chromosome-level genome assembly for S. haematobium.</title>
        <authorList>
            <person name="Stroehlein A.J."/>
        </authorList>
    </citation>
    <scope>NUCLEOTIDE SEQUENCE</scope>
</reference>
<evidence type="ECO:0000256" key="2">
    <source>
        <dbReference type="ARBA" id="ARBA00022448"/>
    </source>
</evidence>
<evidence type="ECO:0000313" key="9">
    <source>
        <dbReference type="EMBL" id="KAH9592659.1"/>
    </source>
</evidence>
<comment type="caution">
    <text evidence="9">The sequence shown here is derived from an EMBL/GenBank/DDBJ whole genome shotgun (WGS) entry which is preliminary data.</text>
</comment>
<dbReference type="PANTHER" id="PTHR10258">
    <property type="entry name" value="CALCIUM-ACTIVATED POTASSIUM CHANNEL SUBUNIT BETA"/>
    <property type="match status" value="1"/>
</dbReference>
<gene>
    <name evidence="9" type="ORF">MS3_00004506</name>
</gene>
<dbReference type="Proteomes" id="UP000471633">
    <property type="component" value="Unassembled WGS sequence"/>
</dbReference>
<dbReference type="GO" id="GO:0005513">
    <property type="term" value="P:detection of calcium ion"/>
    <property type="evidence" value="ECO:0007669"/>
    <property type="project" value="TreeGrafter"/>
</dbReference>
<evidence type="ECO:0000256" key="7">
    <source>
        <dbReference type="ARBA" id="ARBA00023180"/>
    </source>
</evidence>
<keyword evidence="8" id="KW-0407">Ion channel</keyword>
<dbReference type="KEGG" id="shx:MS3_00004506"/>
<comment type="subcellular location">
    <subcellularLocation>
        <location evidence="1">Membrane</location>
        <topology evidence="1">Multi-pass membrane protein</topology>
    </subcellularLocation>
</comment>
<reference evidence="9" key="1">
    <citation type="journal article" date="2012" name="Nat. Genet.">
        <title>Whole-genome sequence of Schistosoma haematobium.</title>
        <authorList>
            <person name="Young N.D."/>
            <person name="Jex A.R."/>
            <person name="Li B."/>
            <person name="Liu S."/>
            <person name="Yang L."/>
            <person name="Xiong Z."/>
            <person name="Li Y."/>
            <person name="Cantacessi C."/>
            <person name="Hall R.S."/>
            <person name="Xu X."/>
            <person name="Chen F."/>
            <person name="Wu X."/>
            <person name="Zerlotini A."/>
            <person name="Oliveira G."/>
            <person name="Hofmann A."/>
            <person name="Zhang G."/>
            <person name="Fang X."/>
            <person name="Kang Y."/>
            <person name="Campbell B.E."/>
            <person name="Loukas A."/>
            <person name="Ranganathan S."/>
            <person name="Rollinson D."/>
            <person name="Rinaldi G."/>
            <person name="Brindley P.J."/>
            <person name="Yang H."/>
            <person name="Wang J."/>
            <person name="Wang J."/>
            <person name="Gasser R.B."/>
        </authorList>
    </citation>
    <scope>NUCLEOTIDE SEQUENCE</scope>
</reference>
<reference evidence="9" key="4">
    <citation type="journal article" date="2022" name="PLoS Pathog.">
        <title>Chromosome-level genome of Schistosoma haematobium underpins genome-wide explorations of molecular variation.</title>
        <authorList>
            <person name="Stroehlein A.J."/>
            <person name="Korhonen P.K."/>
            <person name="Lee V.V."/>
            <person name="Ralph S.A."/>
            <person name="Mentink-Kane M."/>
            <person name="You H."/>
            <person name="McManus D.P."/>
            <person name="Tchuente L.T."/>
            <person name="Stothard J.R."/>
            <person name="Kaur P."/>
            <person name="Dudchenko O."/>
            <person name="Aiden E.L."/>
            <person name="Yang B."/>
            <person name="Yang H."/>
            <person name="Emery A.M."/>
            <person name="Webster B.L."/>
            <person name="Brindley P.J."/>
            <person name="Rollinson D."/>
            <person name="Chang B.C.H."/>
            <person name="Gasser R.B."/>
            <person name="Young N.D."/>
        </authorList>
    </citation>
    <scope>NUCLEOTIDE SEQUENCE</scope>
</reference>
<reference evidence="9" key="2">
    <citation type="journal article" date="2019" name="Gigascience">
        <title>High-quality Schistosoma haematobium genome achieved by single-molecule and long-range sequencing.</title>
        <authorList>
            <person name="Stroehlein A.J."/>
            <person name="Korhonen P.K."/>
            <person name="Chong T.M."/>
            <person name="Lim Y.L."/>
            <person name="Chan K.G."/>
            <person name="Webster B."/>
            <person name="Rollinson D."/>
            <person name="Brindley P.J."/>
            <person name="Gasser R.B."/>
            <person name="Young N.D."/>
        </authorList>
    </citation>
    <scope>NUCLEOTIDE SEQUENCE</scope>
</reference>
<evidence type="ECO:0000256" key="4">
    <source>
        <dbReference type="ARBA" id="ARBA00022989"/>
    </source>
</evidence>
<evidence type="ECO:0000256" key="1">
    <source>
        <dbReference type="ARBA" id="ARBA00004141"/>
    </source>
</evidence>
<dbReference type="AlphaFoldDB" id="A0A6A5DC20"/>
<proteinExistence type="predicted"/>
<name>A0A6A5DC20_SCHHA</name>
<keyword evidence="5" id="KW-0406">Ion transport</keyword>
<evidence type="ECO:0000256" key="3">
    <source>
        <dbReference type="ARBA" id="ARBA00022692"/>
    </source>
</evidence>
<sequence>MNASIKREHLKPLSPSASSSIRTATINNHNPNHYNIATRLKSRLCSNSCLKIVYLSCATLISASFIIECILLHLIIVPYLSESIFEEGMCKYSSSRRDDTNKRCENKCSKERSTFPCLQLKVIFTPIHIIPYKKSNQELINKRINYKNRNNNNNDNMDHIDNSFRSMMDYTNTINDPNLIHSDTSNYTIYYDFESSESRIVYLYDYFSTFTAYKTSRCATSPCHRREEDNKLAVEEFKRDLSRRNIFRCYATPTPSHTTLITTTTLTNNPQFSNNILTNDQQSFTNTISSSSSPSLSVPSISQSSTTLNHSMLMSMNNKSPPNRYHLPLIQQLDSNHAAAILHRLYTSSMFMHGLLWPGGIFLTALIILLFTYFTDSCEAWAGDKTVIA</sequence>
<evidence type="ECO:0000256" key="8">
    <source>
        <dbReference type="ARBA" id="ARBA00023303"/>
    </source>
</evidence>
<dbReference type="GeneID" id="24588333"/>
<keyword evidence="4" id="KW-1133">Transmembrane helix</keyword>
<keyword evidence="10" id="KW-1185">Reference proteome</keyword>
<dbReference type="InterPro" id="IPR003930">
    <property type="entry name" value="K_chnl_Ca-activ_BK_bsu"/>
</dbReference>
<keyword evidence="6" id="KW-0472">Membrane</keyword>
<evidence type="ECO:0000256" key="6">
    <source>
        <dbReference type="ARBA" id="ARBA00023136"/>
    </source>
</evidence>
<dbReference type="CTD" id="24588333"/>
<keyword evidence="2" id="KW-0813">Transport</keyword>
<protein>
    <submittedName>
        <fullName evidence="9">Uncharacterized protein</fullName>
    </submittedName>
</protein>
<evidence type="ECO:0000256" key="5">
    <source>
        <dbReference type="ARBA" id="ARBA00023065"/>
    </source>
</evidence>
<accession>A0A6A5DC20</accession>
<dbReference type="RefSeq" id="XP_012792160.2">
    <property type="nucleotide sequence ID" value="XM_012936706.3"/>
</dbReference>
<dbReference type="PANTHER" id="PTHR10258:SF8">
    <property type="entry name" value="CALCIUM-ACTIVATED POTASSIUM CHANNEL BK ALPHA SUBUNIT DOMAIN-CONTAINING PROTEIN"/>
    <property type="match status" value="1"/>
</dbReference>
<dbReference type="GO" id="GO:0008076">
    <property type="term" value="C:voltage-gated potassium channel complex"/>
    <property type="evidence" value="ECO:0007669"/>
    <property type="project" value="TreeGrafter"/>
</dbReference>
<dbReference type="GO" id="GO:0015269">
    <property type="term" value="F:calcium-activated potassium channel activity"/>
    <property type="evidence" value="ECO:0007669"/>
    <property type="project" value="InterPro"/>
</dbReference>
<evidence type="ECO:0000313" key="10">
    <source>
        <dbReference type="Proteomes" id="UP000471633"/>
    </source>
</evidence>